<evidence type="ECO:0000313" key="1">
    <source>
        <dbReference type="EMBL" id="QVL31723.1"/>
    </source>
</evidence>
<gene>
    <name evidence="1" type="ORF">KIH39_23235</name>
</gene>
<reference evidence="1" key="1">
    <citation type="submission" date="2021-05" db="EMBL/GenBank/DDBJ databases">
        <title>Complete genome sequence of the cellulolytic planctomycete Telmatocola sphagniphila SP2T and characterization of the first cellulase from planctomycetes.</title>
        <authorList>
            <person name="Rakitin A.L."/>
            <person name="Beletsky A.V."/>
            <person name="Naumoff D.G."/>
            <person name="Kulichevskaya I.S."/>
            <person name="Mardanov A.V."/>
            <person name="Ravin N.V."/>
            <person name="Dedysh S.N."/>
        </authorList>
    </citation>
    <scope>NUCLEOTIDE SEQUENCE</scope>
    <source>
        <strain evidence="1">SP2T</strain>
    </source>
</reference>
<organism evidence="1 2">
    <name type="scientific">Telmatocola sphagniphila</name>
    <dbReference type="NCBI Taxonomy" id="1123043"/>
    <lineage>
        <taxon>Bacteria</taxon>
        <taxon>Pseudomonadati</taxon>
        <taxon>Planctomycetota</taxon>
        <taxon>Planctomycetia</taxon>
        <taxon>Gemmatales</taxon>
        <taxon>Gemmataceae</taxon>
    </lineage>
</organism>
<dbReference type="InterPro" id="IPR046271">
    <property type="entry name" value="DUF6304"/>
</dbReference>
<dbReference type="KEGG" id="tsph:KIH39_23235"/>
<dbReference type="RefSeq" id="WP_213495897.1">
    <property type="nucleotide sequence ID" value="NZ_CP074694.1"/>
</dbReference>
<evidence type="ECO:0000313" key="2">
    <source>
        <dbReference type="Proteomes" id="UP000676194"/>
    </source>
</evidence>
<dbReference type="Pfam" id="PF19822">
    <property type="entry name" value="DUF6304"/>
    <property type="match status" value="1"/>
</dbReference>
<name>A0A8E6B4C5_9BACT</name>
<keyword evidence="2" id="KW-1185">Reference proteome</keyword>
<accession>A0A8E6B4C5</accession>
<sequence>MVELTLGEPLTTGQMNQDRLKLCLKVNDQSYSSEGKTGWFEGEMLNLQSKLPPGIFMKACINCAFSDYSPYGHGLFGSMICFRANKVGHLALPLGEDFDKDDYFDVMDTVSEIVQETHLCPEFERRVPGTGYRG</sequence>
<protein>
    <submittedName>
        <fullName evidence="1">Uncharacterized protein</fullName>
    </submittedName>
</protein>
<proteinExistence type="predicted"/>
<dbReference type="EMBL" id="CP074694">
    <property type="protein sequence ID" value="QVL31723.1"/>
    <property type="molecule type" value="Genomic_DNA"/>
</dbReference>
<dbReference type="AlphaFoldDB" id="A0A8E6B4C5"/>
<dbReference type="Proteomes" id="UP000676194">
    <property type="component" value="Chromosome"/>
</dbReference>